<protein>
    <submittedName>
        <fullName evidence="1">Uncharacterized protein</fullName>
    </submittedName>
</protein>
<organism evidence="1 2">
    <name type="scientific">Kribbella rubisoli</name>
    <dbReference type="NCBI Taxonomy" id="3075929"/>
    <lineage>
        <taxon>Bacteria</taxon>
        <taxon>Bacillati</taxon>
        <taxon>Actinomycetota</taxon>
        <taxon>Actinomycetes</taxon>
        <taxon>Propionibacteriales</taxon>
        <taxon>Kribbellaceae</taxon>
        <taxon>Kribbella</taxon>
    </lineage>
</organism>
<evidence type="ECO:0000313" key="2">
    <source>
        <dbReference type="Proteomes" id="UP000292027"/>
    </source>
</evidence>
<sequence>MEESIESFAELRRWQAGAFSREQAIAHGITDRVLHGHCRARQLQRVHPGVYADFTGPLPWQTRMWAALLACGPGAALTGATALRMYGIAGDWDDRIHVAVPHSRRVGRRSGVVISRHRDLSSLMHSSREPPAVRLEVAVLIAAGAEKDVSRRAAVLFDACRQRRTTPVRLLGELDLLPALPGRRVIRRILAEAAEGV</sequence>
<dbReference type="RefSeq" id="WP_130439393.1">
    <property type="nucleotide sequence ID" value="NZ_SHKR01000011.1"/>
</dbReference>
<gene>
    <name evidence="1" type="ORF">EV645_0547</name>
</gene>
<comment type="caution">
    <text evidence="1">The sequence shown here is derived from an EMBL/GenBank/DDBJ whole genome shotgun (WGS) entry which is preliminary data.</text>
</comment>
<proteinExistence type="predicted"/>
<name>A0A4Q7X6Y6_9ACTN</name>
<dbReference type="AlphaFoldDB" id="A0A4Q7X6Y6"/>
<evidence type="ECO:0000313" key="1">
    <source>
        <dbReference type="EMBL" id="RZU18355.1"/>
    </source>
</evidence>
<accession>A0A4Q7X6Y6</accession>
<dbReference type="EMBL" id="SHKR01000011">
    <property type="protein sequence ID" value="RZU18355.1"/>
    <property type="molecule type" value="Genomic_DNA"/>
</dbReference>
<keyword evidence="2" id="KW-1185">Reference proteome</keyword>
<dbReference type="OrthoDB" id="5146042at2"/>
<dbReference type="Proteomes" id="UP000292027">
    <property type="component" value="Unassembled WGS sequence"/>
</dbReference>
<reference evidence="1 2" key="1">
    <citation type="journal article" date="2015" name="Stand. Genomic Sci.">
        <title>Genomic Encyclopedia of Bacterial and Archaeal Type Strains, Phase III: the genomes of soil and plant-associated and newly described type strains.</title>
        <authorList>
            <person name="Whitman W.B."/>
            <person name="Woyke T."/>
            <person name="Klenk H.P."/>
            <person name="Zhou Y."/>
            <person name="Lilburn T.G."/>
            <person name="Beck B.J."/>
            <person name="De Vos P."/>
            <person name="Vandamme P."/>
            <person name="Eisen J.A."/>
            <person name="Garrity G."/>
            <person name="Hugenholtz P."/>
            <person name="Kyrpides N.C."/>
        </authorList>
    </citation>
    <scope>NUCLEOTIDE SEQUENCE [LARGE SCALE GENOMIC DNA]</scope>
    <source>
        <strain evidence="1 2">VKM Ac-2540</strain>
    </source>
</reference>